<dbReference type="EMBL" id="GL732526">
    <property type="protein sequence ID" value="EFX87960.1"/>
    <property type="molecule type" value="Genomic_DNA"/>
</dbReference>
<reference evidence="2 3" key="1">
    <citation type="journal article" date="2011" name="Science">
        <title>The ecoresponsive genome of Daphnia pulex.</title>
        <authorList>
            <person name="Colbourne J.K."/>
            <person name="Pfrender M.E."/>
            <person name="Gilbert D."/>
            <person name="Thomas W.K."/>
            <person name="Tucker A."/>
            <person name="Oakley T.H."/>
            <person name="Tokishita S."/>
            <person name="Aerts A."/>
            <person name="Arnold G.J."/>
            <person name="Basu M.K."/>
            <person name="Bauer D.J."/>
            <person name="Caceres C.E."/>
            <person name="Carmel L."/>
            <person name="Casola C."/>
            <person name="Choi J.H."/>
            <person name="Detter J.C."/>
            <person name="Dong Q."/>
            <person name="Dusheyko S."/>
            <person name="Eads B.D."/>
            <person name="Frohlich T."/>
            <person name="Geiler-Samerotte K.A."/>
            <person name="Gerlach D."/>
            <person name="Hatcher P."/>
            <person name="Jogdeo S."/>
            <person name="Krijgsveld J."/>
            <person name="Kriventseva E.V."/>
            <person name="Kultz D."/>
            <person name="Laforsch C."/>
            <person name="Lindquist E."/>
            <person name="Lopez J."/>
            <person name="Manak J.R."/>
            <person name="Muller J."/>
            <person name="Pangilinan J."/>
            <person name="Patwardhan R.P."/>
            <person name="Pitluck S."/>
            <person name="Pritham E.J."/>
            <person name="Rechtsteiner A."/>
            <person name="Rho M."/>
            <person name="Rogozin I.B."/>
            <person name="Sakarya O."/>
            <person name="Salamov A."/>
            <person name="Schaack S."/>
            <person name="Shapiro H."/>
            <person name="Shiga Y."/>
            <person name="Skalitzky C."/>
            <person name="Smith Z."/>
            <person name="Souvorov A."/>
            <person name="Sung W."/>
            <person name="Tang Z."/>
            <person name="Tsuchiya D."/>
            <person name="Tu H."/>
            <person name="Vos H."/>
            <person name="Wang M."/>
            <person name="Wolf Y.I."/>
            <person name="Yamagata H."/>
            <person name="Yamada T."/>
            <person name="Ye Y."/>
            <person name="Shaw J.R."/>
            <person name="Andrews J."/>
            <person name="Crease T.J."/>
            <person name="Tang H."/>
            <person name="Lucas S.M."/>
            <person name="Robertson H.M."/>
            <person name="Bork P."/>
            <person name="Koonin E.V."/>
            <person name="Zdobnov E.M."/>
            <person name="Grigoriev I.V."/>
            <person name="Lynch M."/>
            <person name="Boore J.L."/>
        </authorList>
    </citation>
    <scope>NUCLEOTIDE SEQUENCE [LARGE SCALE GENOMIC DNA]</scope>
</reference>
<sequence>MEQLSAPLVSSSEVDGGGGGGGGGMRNHAVKPVIPPKPEGYGTLGRASSRDHHKSENGSATVEQNRLSYSSQRPKSTEMLTEFQIPAAAAAAMAATMATTGTANPPSSTATNSNPATRQSPRSPRSKPPAPPVPNSPRPLPHQFSLADSQGSVLADLTLDCPCPLLTQQTGGGAGGGSSSSGSVILAGGSKHQSAYEPQLSVWNPLIEPPQLFQSAMDLDLSFDSGNIDPDPSDHQQPQQQQPHHQPPVIIKPAPPPPLSSMSFQSVQQFYPEPMKPTKVEPPRLPSVPPVSSSLTLNLSMDPLSSSRSISKTDPVKPVMPMANDLNKMMMSKLDHQSGGGGGGGAHHSSSSSSSSASSGGISAPPSVHSAMQRVEPRVTSDLVKLESNSMTMTTGRLTADPLAQSSTSSSVDTSSSGAASSKPSRVLPLKPFPDSSLSHNKASSVGCQSLESIQSNPSTIDTTDSPHSLLAPNESITARNALNSELHSRATASSSQPQQQQPNGLGRPTDSTDQVSAAAAAVTSKHNTSSSSSSSSAAAAAASAPLSTPLLLPAPHPPPPPPPSSYMTIDIDPSGSSAAASAAAAATGSSSTGSGGGDSSGEKVVDFYPPNSFRPYSFHSECWRKEIPEDETKWQMYKRRFCEFVFNFVACCIRCIGPV</sequence>
<proteinExistence type="predicted"/>
<feature type="compositionally biased region" description="Pro residues" evidence="1">
    <location>
        <begin position="553"/>
        <end position="565"/>
    </location>
</feature>
<feature type="region of interest" description="Disordered" evidence="1">
    <location>
        <begin position="333"/>
        <end position="444"/>
    </location>
</feature>
<dbReference type="InParanoid" id="E9FWV2"/>
<dbReference type="PANTHER" id="PTHR31535">
    <property type="match status" value="1"/>
</dbReference>
<feature type="region of interest" description="Disordered" evidence="1">
    <location>
        <begin position="221"/>
        <end position="321"/>
    </location>
</feature>
<feature type="compositionally biased region" description="Low complexity" evidence="1">
    <location>
        <begin position="575"/>
        <end position="593"/>
    </location>
</feature>
<feature type="region of interest" description="Disordered" evidence="1">
    <location>
        <begin position="96"/>
        <end position="145"/>
    </location>
</feature>
<feature type="compositionally biased region" description="Low complexity" evidence="1">
    <location>
        <begin position="406"/>
        <end position="425"/>
    </location>
</feature>
<dbReference type="PANTHER" id="PTHR31535:SF3">
    <property type="entry name" value="REGULATORY PROTEIN ZESTE"/>
    <property type="match status" value="1"/>
</dbReference>
<feature type="compositionally biased region" description="Pro residues" evidence="1">
    <location>
        <begin position="126"/>
        <end position="140"/>
    </location>
</feature>
<name>E9FWV2_DAPPU</name>
<evidence type="ECO:0000313" key="2">
    <source>
        <dbReference type="EMBL" id="EFX87960.1"/>
    </source>
</evidence>
<feature type="compositionally biased region" description="Polar residues" evidence="1">
    <location>
        <begin position="260"/>
        <end position="269"/>
    </location>
</feature>
<feature type="region of interest" description="Disordered" evidence="1">
    <location>
        <begin position="488"/>
        <end position="537"/>
    </location>
</feature>
<feature type="compositionally biased region" description="Gly residues" evidence="1">
    <location>
        <begin position="15"/>
        <end position="25"/>
    </location>
</feature>
<feature type="compositionally biased region" description="Low complexity" evidence="1">
    <location>
        <begin position="180"/>
        <end position="190"/>
    </location>
</feature>
<evidence type="ECO:0000256" key="1">
    <source>
        <dbReference type="SAM" id="MobiDB-lite"/>
    </source>
</evidence>
<feature type="compositionally biased region" description="Low complexity" evidence="1">
    <location>
        <begin position="235"/>
        <end position="252"/>
    </location>
</feature>
<evidence type="ECO:0000313" key="3">
    <source>
        <dbReference type="Proteomes" id="UP000000305"/>
    </source>
</evidence>
<dbReference type="HOGENOM" id="CLU_415778_0_0_1"/>
<feature type="region of interest" description="Disordered" evidence="1">
    <location>
        <begin position="1"/>
        <end position="82"/>
    </location>
</feature>
<feature type="compositionally biased region" description="Low complexity" evidence="1">
    <location>
        <begin position="347"/>
        <end position="361"/>
    </location>
</feature>
<feature type="compositionally biased region" description="Polar residues" evidence="1">
    <location>
        <begin position="104"/>
        <end position="117"/>
    </location>
</feature>
<accession>E9FWV2</accession>
<feature type="compositionally biased region" description="Low complexity" evidence="1">
    <location>
        <begin position="290"/>
        <end position="300"/>
    </location>
</feature>
<feature type="region of interest" description="Disordered" evidence="1">
    <location>
        <begin position="549"/>
        <end position="604"/>
    </location>
</feature>
<keyword evidence="3" id="KW-1185">Reference proteome</keyword>
<feature type="region of interest" description="Disordered" evidence="1">
    <location>
        <begin position="170"/>
        <end position="190"/>
    </location>
</feature>
<feature type="compositionally biased region" description="Polar residues" evidence="1">
    <location>
        <begin position="57"/>
        <end position="74"/>
    </location>
</feature>
<dbReference type="AlphaFoldDB" id="E9FWV2"/>
<feature type="compositionally biased region" description="Polar residues" evidence="1">
    <location>
        <begin position="387"/>
        <end position="397"/>
    </location>
</feature>
<gene>
    <name evidence="2" type="ORF">DAPPUDRAFT_234540</name>
</gene>
<organism evidence="2 3">
    <name type="scientific">Daphnia pulex</name>
    <name type="common">Water flea</name>
    <dbReference type="NCBI Taxonomy" id="6669"/>
    <lineage>
        <taxon>Eukaryota</taxon>
        <taxon>Metazoa</taxon>
        <taxon>Ecdysozoa</taxon>
        <taxon>Arthropoda</taxon>
        <taxon>Crustacea</taxon>
        <taxon>Branchiopoda</taxon>
        <taxon>Diplostraca</taxon>
        <taxon>Cladocera</taxon>
        <taxon>Anomopoda</taxon>
        <taxon>Daphniidae</taxon>
        <taxon>Daphnia</taxon>
    </lineage>
</organism>
<feature type="compositionally biased region" description="Low complexity" evidence="1">
    <location>
        <begin position="494"/>
        <end position="503"/>
    </location>
</feature>
<feature type="compositionally biased region" description="Gly residues" evidence="1">
    <location>
        <begin position="170"/>
        <end position="179"/>
    </location>
</feature>
<dbReference type="OrthoDB" id="10464023at2759"/>
<dbReference type="KEGG" id="dpx:DAPPUDRAFT_234540"/>
<protein>
    <submittedName>
        <fullName evidence="2">Uncharacterized protein</fullName>
    </submittedName>
</protein>
<feature type="compositionally biased region" description="Polar residues" evidence="1">
    <location>
        <begin position="303"/>
        <end position="312"/>
    </location>
</feature>
<dbReference type="Proteomes" id="UP000000305">
    <property type="component" value="Unassembled WGS sequence"/>
</dbReference>